<dbReference type="InterPro" id="IPR032677">
    <property type="entry name" value="GTP_cyclohydro_II"/>
</dbReference>
<evidence type="ECO:0000256" key="2">
    <source>
        <dbReference type="ARBA" id="ARBA00001936"/>
    </source>
</evidence>
<reference evidence="16 17" key="1">
    <citation type="submission" date="2014-03" db="EMBL/GenBank/DDBJ databases">
        <title>complete genome sequence of Flavobacteriaceae bacterium JBKA-6.</title>
        <authorList>
            <person name="Takano T."/>
            <person name="Nakamura Y."/>
            <person name="Takuma S."/>
            <person name="Yasuike M."/>
            <person name="Matsuyama T."/>
            <person name="Sakai T."/>
            <person name="Fujiwara A."/>
            <person name="Kimoto K."/>
            <person name="Fukuda Y."/>
            <person name="Kondo H."/>
            <person name="Hirono I."/>
            <person name="Nakayasu C."/>
        </authorList>
    </citation>
    <scope>NUCLEOTIDE SEQUENCE [LARGE SCALE GENOMIC DNA]</scope>
    <source>
        <strain evidence="16 17">JBKA-6</strain>
    </source>
</reference>
<dbReference type="Gene3D" id="3.90.870.10">
    <property type="entry name" value="DHBP synthase"/>
    <property type="match status" value="1"/>
</dbReference>
<organism evidence="16 17">
    <name type="scientific">Ichthyobacterium seriolicida</name>
    <dbReference type="NCBI Taxonomy" id="242600"/>
    <lineage>
        <taxon>Bacteria</taxon>
        <taxon>Pseudomonadati</taxon>
        <taxon>Bacteroidota</taxon>
        <taxon>Flavobacteriia</taxon>
        <taxon>Flavobacteriales</taxon>
        <taxon>Ichthyobacteriaceae</taxon>
        <taxon>Ichthyobacterium</taxon>
    </lineage>
</organism>
<evidence type="ECO:0000256" key="8">
    <source>
        <dbReference type="ARBA" id="ARBA00018836"/>
    </source>
</evidence>
<dbReference type="GO" id="GO:0008686">
    <property type="term" value="F:3,4-dihydroxy-2-butanone-4-phosphate synthase activity"/>
    <property type="evidence" value="ECO:0007669"/>
    <property type="project" value="UniProtKB-UniRule"/>
</dbReference>
<dbReference type="AlphaFoldDB" id="A0A1J1E3Q6"/>
<evidence type="ECO:0000256" key="10">
    <source>
        <dbReference type="ARBA" id="ARBA00022723"/>
    </source>
</evidence>
<feature type="binding site" evidence="14">
    <location>
        <position position="29"/>
    </location>
    <ligand>
        <name>Mg(2+)</name>
        <dbReference type="ChEBI" id="CHEBI:18420"/>
        <label>2</label>
    </ligand>
</feature>
<dbReference type="InterPro" id="IPR036144">
    <property type="entry name" value="RibA-like_sf"/>
</dbReference>
<dbReference type="HAMAP" id="MF_00180">
    <property type="entry name" value="RibB"/>
    <property type="match status" value="1"/>
</dbReference>
<sequence>MHKLDSIEEAIEDIKQGKIIIVVDDENRENEGDFVAAADMATPEMVNFMSKHGRGLICTPLLEERCAELDLHLMVGKNTDPKETAFTVSVDKAGDGCTTGISASDRSKTIKSLVDINTKSEDLIRPGHIFPLRAKKGGVLRRTGHTEAAVDLAKLAGLTPAGVLVEIMNDDGSMARLPDLFDIAKKFDLKIISIEDLVAYRMKHDSLIEQLDSFDISIKYGKFKLLVFQQTTNEKIHFAFIKGTWTEDETVLVKVYSAINNDFLTLIKSSDSDMSQIDRAFKKIEDQGKGVFIYINQTEDTISINNKINALKNDEIDLLKEDEKDFGIGAQIIHSIGLSKIKILTKKATKKTTKKVGLIGYGIEIVENVEY</sequence>
<dbReference type="GO" id="GO:0003935">
    <property type="term" value="F:GTP cyclohydrolase II activity"/>
    <property type="evidence" value="ECO:0007669"/>
    <property type="project" value="TreeGrafter"/>
</dbReference>
<feature type="binding site" evidence="14">
    <location>
        <position position="145"/>
    </location>
    <ligand>
        <name>Mg(2+)</name>
        <dbReference type="ChEBI" id="CHEBI:18420"/>
        <label>2</label>
    </ligand>
</feature>
<dbReference type="EMBL" id="AP014564">
    <property type="protein sequence ID" value="BAV94684.1"/>
    <property type="molecule type" value="Genomic_DNA"/>
</dbReference>
<dbReference type="GO" id="GO:0030145">
    <property type="term" value="F:manganese ion binding"/>
    <property type="evidence" value="ECO:0007669"/>
    <property type="project" value="UniProtKB-UniRule"/>
</dbReference>
<comment type="pathway">
    <text evidence="4 14">Cofactor biosynthesis; riboflavin biosynthesis; 2-hydroxy-3-oxobutyl phosphate from D-ribulose 5-phosphate: step 1/1.</text>
</comment>
<comment type="similarity">
    <text evidence="6">In the C-terminal section; belongs to the GTP cyclohydrolase II family.</text>
</comment>
<feature type="binding site" evidence="14">
    <location>
        <begin position="142"/>
        <end position="146"/>
    </location>
    <ligand>
        <name>D-ribulose 5-phosphate</name>
        <dbReference type="ChEBI" id="CHEBI:58121"/>
    </ligand>
</feature>
<evidence type="ECO:0000256" key="14">
    <source>
        <dbReference type="HAMAP-Rule" id="MF_00180"/>
    </source>
</evidence>
<dbReference type="InterPro" id="IPR000422">
    <property type="entry name" value="DHBP_synthase_RibB"/>
</dbReference>
<dbReference type="GO" id="GO:0009231">
    <property type="term" value="P:riboflavin biosynthetic process"/>
    <property type="evidence" value="ECO:0007669"/>
    <property type="project" value="UniProtKB-UniRule"/>
</dbReference>
<comment type="cofactor">
    <cofactor evidence="14">
        <name>Mg(2+)</name>
        <dbReference type="ChEBI" id="CHEBI:18420"/>
    </cofactor>
    <cofactor evidence="14">
        <name>Mn(2+)</name>
        <dbReference type="ChEBI" id="CHEBI:29035"/>
    </cofactor>
    <text evidence="14">Binds 2 divalent metal cations per subunit. Magnesium or manganese.</text>
</comment>
<keyword evidence="9 14" id="KW-0686">Riboflavin biosynthesis</keyword>
<dbReference type="Proteomes" id="UP000243197">
    <property type="component" value="Chromosome"/>
</dbReference>
<evidence type="ECO:0000256" key="6">
    <source>
        <dbReference type="ARBA" id="ARBA00008976"/>
    </source>
</evidence>
<evidence type="ECO:0000256" key="3">
    <source>
        <dbReference type="ARBA" id="ARBA00002284"/>
    </source>
</evidence>
<dbReference type="UniPathway" id="UPA00275">
    <property type="reaction ID" value="UER00399"/>
</dbReference>
<dbReference type="PANTHER" id="PTHR21327">
    <property type="entry name" value="GTP CYCLOHYDROLASE II-RELATED"/>
    <property type="match status" value="1"/>
</dbReference>
<dbReference type="GO" id="GO:0000287">
    <property type="term" value="F:magnesium ion binding"/>
    <property type="evidence" value="ECO:0007669"/>
    <property type="project" value="UniProtKB-UniRule"/>
</dbReference>
<dbReference type="OrthoDB" id="9793111at2"/>
<feature type="binding site" evidence="14">
    <location>
        <begin position="28"/>
        <end position="29"/>
    </location>
    <ligand>
        <name>D-ribulose 5-phosphate</name>
        <dbReference type="ChEBI" id="CHEBI:58121"/>
    </ligand>
</feature>
<dbReference type="SUPFAM" id="SSF55821">
    <property type="entry name" value="YrdC/RibB"/>
    <property type="match status" value="1"/>
</dbReference>
<evidence type="ECO:0000256" key="11">
    <source>
        <dbReference type="ARBA" id="ARBA00022842"/>
    </source>
</evidence>
<dbReference type="Pfam" id="PF00925">
    <property type="entry name" value="GTP_cyclohydro2"/>
    <property type="match status" value="1"/>
</dbReference>
<comment type="similarity">
    <text evidence="14">Belongs to the DHBP synthase family.</text>
</comment>
<keyword evidence="11 14" id="KW-0460">Magnesium</keyword>
<comment type="cofactor">
    <cofactor evidence="2">
        <name>Mn(2+)</name>
        <dbReference type="ChEBI" id="CHEBI:29035"/>
    </cofactor>
</comment>
<feature type="site" description="Essential for catalytic activity" evidence="14">
    <location>
        <position position="128"/>
    </location>
</feature>
<dbReference type="NCBIfam" id="TIGR00506">
    <property type="entry name" value="ribB"/>
    <property type="match status" value="1"/>
</dbReference>
<dbReference type="PIRSF" id="PIRSF001259">
    <property type="entry name" value="RibA"/>
    <property type="match status" value="1"/>
</dbReference>
<keyword evidence="10 14" id="KW-0479">Metal-binding</keyword>
<dbReference type="GO" id="GO:0005829">
    <property type="term" value="C:cytosol"/>
    <property type="evidence" value="ECO:0007669"/>
    <property type="project" value="TreeGrafter"/>
</dbReference>
<gene>
    <name evidence="14" type="primary">ribB</name>
    <name evidence="16" type="ORF">JBKA6_0671</name>
</gene>
<dbReference type="Gene3D" id="3.40.50.10990">
    <property type="entry name" value="GTP cyclohydrolase II"/>
    <property type="match status" value="1"/>
</dbReference>
<evidence type="ECO:0000313" key="17">
    <source>
        <dbReference type="Proteomes" id="UP000243197"/>
    </source>
</evidence>
<evidence type="ECO:0000256" key="12">
    <source>
        <dbReference type="ARBA" id="ARBA00023211"/>
    </source>
</evidence>
<evidence type="ECO:0000313" key="16">
    <source>
        <dbReference type="EMBL" id="BAV94684.1"/>
    </source>
</evidence>
<feature type="binding site" evidence="14">
    <location>
        <position position="29"/>
    </location>
    <ligand>
        <name>Mg(2+)</name>
        <dbReference type="ChEBI" id="CHEBI:18420"/>
        <label>1</label>
    </ligand>
</feature>
<accession>A0A1J1E3Q6</accession>
<dbReference type="InterPro" id="IPR017945">
    <property type="entry name" value="DHBP_synth_RibB-like_a/b_dom"/>
</dbReference>
<evidence type="ECO:0000256" key="7">
    <source>
        <dbReference type="ARBA" id="ARBA00012153"/>
    </source>
</evidence>
<dbReference type="EC" id="4.1.99.12" evidence="7 14"/>
<feature type="binding site" evidence="14">
    <location>
        <position position="33"/>
    </location>
    <ligand>
        <name>D-ribulose 5-phosphate</name>
        <dbReference type="ChEBI" id="CHEBI:58121"/>
    </ligand>
</feature>
<feature type="domain" description="GTP cyclohydrolase II" evidence="15">
    <location>
        <begin position="213"/>
        <end position="369"/>
    </location>
</feature>
<comment type="subunit">
    <text evidence="14">Homodimer.</text>
</comment>
<evidence type="ECO:0000256" key="13">
    <source>
        <dbReference type="ARBA" id="ARBA00023239"/>
    </source>
</evidence>
<comment type="catalytic activity">
    <reaction evidence="1 14">
        <text>D-ribulose 5-phosphate = (2S)-2-hydroxy-3-oxobutyl phosphate + formate + H(+)</text>
        <dbReference type="Rhea" id="RHEA:18457"/>
        <dbReference type="ChEBI" id="CHEBI:15378"/>
        <dbReference type="ChEBI" id="CHEBI:15740"/>
        <dbReference type="ChEBI" id="CHEBI:58121"/>
        <dbReference type="ChEBI" id="CHEBI:58830"/>
        <dbReference type="EC" id="4.1.99.12"/>
    </reaction>
</comment>
<comment type="function">
    <text evidence="3 14">Catalyzes the conversion of D-ribulose 5-phosphate to formate and 3,4-dihydroxy-2-butanone 4-phosphate.</text>
</comment>
<keyword evidence="13 14" id="KW-0456">Lyase</keyword>
<comment type="similarity">
    <text evidence="5">In the N-terminal section; belongs to the DHBP synthase family.</text>
</comment>
<evidence type="ECO:0000256" key="4">
    <source>
        <dbReference type="ARBA" id="ARBA00004904"/>
    </source>
</evidence>
<evidence type="ECO:0000256" key="9">
    <source>
        <dbReference type="ARBA" id="ARBA00022619"/>
    </source>
</evidence>
<evidence type="ECO:0000256" key="5">
    <source>
        <dbReference type="ARBA" id="ARBA00005520"/>
    </source>
</evidence>
<evidence type="ECO:0000259" key="15">
    <source>
        <dbReference type="Pfam" id="PF00925"/>
    </source>
</evidence>
<keyword evidence="17" id="KW-1185">Reference proteome</keyword>
<proteinExistence type="inferred from homology"/>
<dbReference type="SUPFAM" id="SSF142695">
    <property type="entry name" value="RibA-like"/>
    <property type="match status" value="1"/>
</dbReference>
<dbReference type="RefSeq" id="WP_096685859.1">
    <property type="nucleotide sequence ID" value="NZ_AP014564.1"/>
</dbReference>
<protein>
    <recommendedName>
        <fullName evidence="8 14">3,4-dihydroxy-2-butanone 4-phosphate synthase</fullName>
        <shortName evidence="14">DHBP synthase</shortName>
        <ecNumber evidence="7 14">4.1.99.12</ecNumber>
    </recommendedName>
</protein>
<dbReference type="PANTHER" id="PTHR21327:SF18">
    <property type="entry name" value="3,4-DIHYDROXY-2-BUTANONE 4-PHOSPHATE SYNTHASE"/>
    <property type="match status" value="1"/>
</dbReference>
<dbReference type="KEGG" id="ise:JBKA6_0671"/>
<feature type="site" description="Essential for catalytic activity" evidence="14">
    <location>
        <position position="166"/>
    </location>
</feature>
<name>A0A1J1E3Q6_9FLAO</name>
<keyword evidence="12 14" id="KW-0464">Manganese</keyword>
<evidence type="ECO:0000256" key="1">
    <source>
        <dbReference type="ARBA" id="ARBA00000141"/>
    </source>
</evidence>
<dbReference type="FunFam" id="3.90.870.10:FF:000001">
    <property type="entry name" value="Riboflavin biosynthesis protein RibBA"/>
    <property type="match status" value="1"/>
</dbReference>
<dbReference type="Pfam" id="PF00926">
    <property type="entry name" value="DHBP_synthase"/>
    <property type="match status" value="1"/>
</dbReference>